<evidence type="ECO:0000313" key="11">
    <source>
        <dbReference type="EMBL" id="EIT86638.1"/>
    </source>
</evidence>
<dbReference type="eggNOG" id="COG3104">
    <property type="taxonomic scope" value="Bacteria"/>
</dbReference>
<feature type="transmembrane region" description="Helical" evidence="9">
    <location>
        <begin position="154"/>
        <end position="177"/>
    </location>
</feature>
<evidence type="ECO:0000256" key="2">
    <source>
        <dbReference type="ARBA" id="ARBA00005982"/>
    </source>
</evidence>
<dbReference type="Pfam" id="PF00854">
    <property type="entry name" value="PTR2"/>
    <property type="match status" value="2"/>
</dbReference>
<keyword evidence="7 9" id="KW-0472">Membrane</keyword>
<evidence type="ECO:0000259" key="10">
    <source>
        <dbReference type="PROSITE" id="PS50850"/>
    </source>
</evidence>
<dbReference type="SUPFAM" id="SSF103473">
    <property type="entry name" value="MFS general substrate transporter"/>
    <property type="match status" value="1"/>
</dbReference>
<dbReference type="GO" id="GO:0006857">
    <property type="term" value="P:oligopeptide transport"/>
    <property type="evidence" value="ECO:0007669"/>
    <property type="project" value="InterPro"/>
</dbReference>
<feature type="transmembrane region" description="Helical" evidence="9">
    <location>
        <begin position="431"/>
        <end position="453"/>
    </location>
</feature>
<feature type="transmembrane region" description="Helical" evidence="9">
    <location>
        <begin position="305"/>
        <end position="323"/>
    </location>
</feature>
<comment type="similarity">
    <text evidence="2 8">Belongs to the major facilitator superfamily. Proton-dependent oligopeptide transporter (POT/PTR) (TC 2.A.17) family.</text>
</comment>
<dbReference type="PANTHER" id="PTHR23517:SF15">
    <property type="entry name" value="PROTON-DEPENDENT OLIGOPEPTIDE FAMILY TRANSPORT PROTEIN"/>
    <property type="match status" value="1"/>
</dbReference>
<feature type="transmembrane region" description="Helical" evidence="9">
    <location>
        <begin position="94"/>
        <end position="111"/>
    </location>
</feature>
<keyword evidence="3 8" id="KW-0813">Transport</keyword>
<protein>
    <submittedName>
        <fullName evidence="11">Proton/peptide symporter family protein</fullName>
    </submittedName>
</protein>
<keyword evidence="4" id="KW-1003">Cell membrane</keyword>
<name>I8UII9_9BACL</name>
<dbReference type="RefSeq" id="WP_007200833.1">
    <property type="nucleotide sequence ID" value="NZ_AKKV01000020.1"/>
</dbReference>
<evidence type="ECO:0000256" key="4">
    <source>
        <dbReference type="ARBA" id="ARBA00022475"/>
    </source>
</evidence>
<evidence type="ECO:0000256" key="7">
    <source>
        <dbReference type="ARBA" id="ARBA00023136"/>
    </source>
</evidence>
<dbReference type="AlphaFoldDB" id="I8UII9"/>
<keyword evidence="12" id="KW-1185">Reference proteome</keyword>
<keyword evidence="5 8" id="KW-0812">Transmembrane</keyword>
<dbReference type="GO" id="GO:1904680">
    <property type="term" value="F:peptide transmembrane transporter activity"/>
    <property type="evidence" value="ECO:0007669"/>
    <property type="project" value="InterPro"/>
</dbReference>
<dbReference type="InterPro" id="IPR036259">
    <property type="entry name" value="MFS_trans_sf"/>
</dbReference>
<evidence type="ECO:0000256" key="9">
    <source>
        <dbReference type="SAM" id="Phobius"/>
    </source>
</evidence>
<feature type="transmembrane region" description="Helical" evidence="9">
    <location>
        <begin position="253"/>
        <end position="270"/>
    </location>
</feature>
<dbReference type="OrthoDB" id="9772725at2"/>
<feature type="transmembrane region" description="Helical" evidence="9">
    <location>
        <begin position="117"/>
        <end position="133"/>
    </location>
</feature>
<dbReference type="InterPro" id="IPR050171">
    <property type="entry name" value="MFS_Transporters"/>
</dbReference>
<keyword evidence="6 9" id="KW-1133">Transmembrane helix</keyword>
<organism evidence="11 12">
    <name type="scientific">Fictibacillus macauensis ZFHKF-1</name>
    <dbReference type="NCBI Taxonomy" id="1196324"/>
    <lineage>
        <taxon>Bacteria</taxon>
        <taxon>Bacillati</taxon>
        <taxon>Bacillota</taxon>
        <taxon>Bacilli</taxon>
        <taxon>Bacillales</taxon>
        <taxon>Fictibacillaceae</taxon>
        <taxon>Fictibacillus</taxon>
    </lineage>
</organism>
<gene>
    <name evidence="11" type="ORF">A374_03669</name>
</gene>
<feature type="transmembrane region" description="Helical" evidence="9">
    <location>
        <begin position="335"/>
        <end position="354"/>
    </location>
</feature>
<dbReference type="Gene3D" id="1.20.1250.20">
    <property type="entry name" value="MFS general substrate transporter like domains"/>
    <property type="match status" value="2"/>
</dbReference>
<dbReference type="EMBL" id="AKKV01000020">
    <property type="protein sequence ID" value="EIT86638.1"/>
    <property type="molecule type" value="Genomic_DNA"/>
</dbReference>
<feature type="transmembrane region" description="Helical" evidence="9">
    <location>
        <begin position="366"/>
        <end position="385"/>
    </location>
</feature>
<evidence type="ECO:0000313" key="12">
    <source>
        <dbReference type="Proteomes" id="UP000004080"/>
    </source>
</evidence>
<feature type="transmembrane region" description="Helical" evidence="9">
    <location>
        <begin position="197"/>
        <end position="217"/>
    </location>
</feature>
<dbReference type="Proteomes" id="UP000004080">
    <property type="component" value="Unassembled WGS sequence"/>
</dbReference>
<feature type="transmembrane region" description="Helical" evidence="9">
    <location>
        <begin position="397"/>
        <end position="419"/>
    </location>
</feature>
<feature type="domain" description="Major facilitator superfamily (MFS) profile" evidence="10">
    <location>
        <begin position="22"/>
        <end position="458"/>
    </location>
</feature>
<dbReference type="PATRIC" id="fig|1196324.3.peg.743"/>
<comment type="caution">
    <text evidence="11">The sequence shown here is derived from an EMBL/GenBank/DDBJ whole genome shotgun (WGS) entry which is preliminary data.</text>
</comment>
<evidence type="ECO:0000256" key="5">
    <source>
        <dbReference type="ARBA" id="ARBA00022692"/>
    </source>
</evidence>
<dbReference type="InterPro" id="IPR018456">
    <property type="entry name" value="PTR2_symporter_CS"/>
</dbReference>
<evidence type="ECO:0000256" key="8">
    <source>
        <dbReference type="RuleBase" id="RU003755"/>
    </source>
</evidence>
<feature type="transmembrane region" description="Helical" evidence="9">
    <location>
        <begin position="65"/>
        <end position="85"/>
    </location>
</feature>
<dbReference type="FunFam" id="1.20.1250.20:FF:000146">
    <property type="entry name" value="Amino acid/peptide transporter"/>
    <property type="match status" value="1"/>
</dbReference>
<dbReference type="GO" id="GO:0005886">
    <property type="term" value="C:plasma membrane"/>
    <property type="evidence" value="ECO:0007669"/>
    <property type="project" value="UniProtKB-SubCell"/>
</dbReference>
<comment type="subcellular location">
    <subcellularLocation>
        <location evidence="1">Cell membrane</location>
        <topology evidence="1">Multi-pass membrane protein</topology>
    </subcellularLocation>
    <subcellularLocation>
        <location evidence="8">Membrane</location>
        <topology evidence="8">Multi-pass membrane protein</topology>
    </subcellularLocation>
</comment>
<dbReference type="PROSITE" id="PS01023">
    <property type="entry name" value="PTR2_2"/>
    <property type="match status" value="1"/>
</dbReference>
<dbReference type="PROSITE" id="PS50850">
    <property type="entry name" value="MFS"/>
    <property type="match status" value="1"/>
</dbReference>
<dbReference type="STRING" id="1196324.A374_03669"/>
<accession>I8UII9</accession>
<dbReference type="NCBIfam" id="TIGR00924">
    <property type="entry name" value="yjdL_sub1_fam"/>
    <property type="match status" value="2"/>
</dbReference>
<dbReference type="CDD" id="cd17346">
    <property type="entry name" value="MFS_DtpA_like"/>
    <property type="match status" value="1"/>
</dbReference>
<dbReference type="InterPro" id="IPR005279">
    <property type="entry name" value="Dipep/tripep_permease"/>
</dbReference>
<dbReference type="PANTHER" id="PTHR23517">
    <property type="entry name" value="RESISTANCE PROTEIN MDTM, PUTATIVE-RELATED-RELATED"/>
    <property type="match status" value="1"/>
</dbReference>
<sequence>MEATANIDQDGHVAKKKKHPPGLYLLFFTELWERFSYYGMRALLVLYLTKSLVSGGLAVETSTAYWIYSIFTGAVYFTPLIGGYLSDRYLGRRLAITMGGITIALGNVALFSSQSKTAFFLGLALLIIGNGFFKPNISTLVGELYPATDSARKDAAFTIFYMGINIGAFFSPLVVGYLSDDLFKTTVNGVEQFGYRYGFLASAIGMIIGQIIFNLLATKYLGTLGTKPVGKQGVSRAGVQAKQPLSPVEKKRVSVIFILTFFVIFFMAGFEQAGSSLTIYADKFIDRTMFGWTVPTAWFQSLNPLFIVIFAPILSLVWVKLAKSKRGDFSTPTKMALGLILLGLGFAVLMPALLQTGTGDTAVVKANMIYMVLLYFLHTIGELCLQPIGLSMVSKLAPVKLASLMMGVWLAGSGVANLLGGQLASTTESLGYFKVFIIIGSITLVLGLILLTLSKKLVKMSDGRL</sequence>
<dbReference type="InterPro" id="IPR020846">
    <property type="entry name" value="MFS_dom"/>
</dbReference>
<evidence type="ECO:0000256" key="1">
    <source>
        <dbReference type="ARBA" id="ARBA00004651"/>
    </source>
</evidence>
<proteinExistence type="inferred from homology"/>
<evidence type="ECO:0000256" key="3">
    <source>
        <dbReference type="ARBA" id="ARBA00022448"/>
    </source>
</evidence>
<feature type="transmembrane region" description="Helical" evidence="9">
    <location>
        <begin position="42"/>
        <end position="59"/>
    </location>
</feature>
<dbReference type="InterPro" id="IPR000109">
    <property type="entry name" value="POT_fam"/>
</dbReference>
<evidence type="ECO:0000256" key="6">
    <source>
        <dbReference type="ARBA" id="ARBA00022989"/>
    </source>
</evidence>
<reference evidence="11 12" key="1">
    <citation type="journal article" date="2012" name="J. Bacteriol.">
        <title>Genome of Bacillus macauensis ZFHKF-1, a Long-Chain-Forming Bacterium.</title>
        <authorList>
            <person name="Cai L."/>
            <person name="Zhang T."/>
        </authorList>
    </citation>
    <scope>NUCLEOTIDE SEQUENCE [LARGE SCALE GENOMIC DNA]</scope>
    <source>
        <strain evidence="11 12">ZFHKF-1</strain>
    </source>
</reference>